<evidence type="ECO:0000256" key="1">
    <source>
        <dbReference type="ARBA" id="ARBA00023015"/>
    </source>
</evidence>
<proteinExistence type="predicted"/>
<dbReference type="InterPro" id="IPR039422">
    <property type="entry name" value="MarR/SlyA-like"/>
</dbReference>
<dbReference type="GO" id="GO:0006950">
    <property type="term" value="P:response to stress"/>
    <property type="evidence" value="ECO:0007669"/>
    <property type="project" value="TreeGrafter"/>
</dbReference>
<comment type="caution">
    <text evidence="5">The sequence shown here is derived from an EMBL/GenBank/DDBJ whole genome shotgun (WGS) entry which is preliminary data.</text>
</comment>
<reference evidence="6" key="1">
    <citation type="journal article" date="2019" name="Int. J. Syst. Evol. Microbiol.">
        <title>The Global Catalogue of Microorganisms (GCM) 10K type strain sequencing project: providing services to taxonomists for standard genome sequencing and annotation.</title>
        <authorList>
            <consortium name="The Broad Institute Genomics Platform"/>
            <consortium name="The Broad Institute Genome Sequencing Center for Infectious Disease"/>
            <person name="Wu L."/>
            <person name="Ma J."/>
        </authorList>
    </citation>
    <scope>NUCLEOTIDE SEQUENCE [LARGE SCALE GENOMIC DNA]</scope>
    <source>
        <strain evidence="6">JCM 31047</strain>
    </source>
</reference>
<keyword evidence="6" id="KW-1185">Reference proteome</keyword>
<keyword evidence="2" id="KW-0238">DNA-binding</keyword>
<evidence type="ECO:0000259" key="4">
    <source>
        <dbReference type="PROSITE" id="PS50995"/>
    </source>
</evidence>
<dbReference type="Proteomes" id="UP000600547">
    <property type="component" value="Unassembled WGS sequence"/>
</dbReference>
<accession>A0A8H9GNM5</accession>
<dbReference type="AlphaFoldDB" id="A0A8H9GNM5"/>
<dbReference type="PRINTS" id="PR00598">
    <property type="entry name" value="HTHMARR"/>
</dbReference>
<keyword evidence="1" id="KW-0805">Transcription regulation</keyword>
<dbReference type="SMART" id="SM00347">
    <property type="entry name" value="HTH_MARR"/>
    <property type="match status" value="1"/>
</dbReference>
<dbReference type="InterPro" id="IPR036388">
    <property type="entry name" value="WH-like_DNA-bd_sf"/>
</dbReference>
<evidence type="ECO:0000313" key="5">
    <source>
        <dbReference type="EMBL" id="GGM39513.1"/>
    </source>
</evidence>
<organism evidence="5 6">
    <name type="scientific">Deinococcus arenae</name>
    <dbReference type="NCBI Taxonomy" id="1452751"/>
    <lineage>
        <taxon>Bacteria</taxon>
        <taxon>Thermotogati</taxon>
        <taxon>Deinococcota</taxon>
        <taxon>Deinococci</taxon>
        <taxon>Deinococcales</taxon>
        <taxon>Deinococcaceae</taxon>
        <taxon>Deinococcus</taxon>
    </lineage>
</organism>
<dbReference type="SMART" id="SM00529">
    <property type="entry name" value="HTH_DTXR"/>
    <property type="match status" value="1"/>
</dbReference>
<dbReference type="InterPro" id="IPR022689">
    <property type="entry name" value="Iron_dep_repressor"/>
</dbReference>
<sequence length="167" mass="18745">MTILDLLDRIRRDWQTCEPGLDTSPMLTFITLTRAQALLDEHVRATAPHADLTAATRDLLFTLHRSGTPDGLTPGELAALLAVSPASVTGSLDRLEARGLLRRTPDPQDRRAQRIHLTEDGRDLVRQHLPVHLRCEEDLLSPLNAAERQQLEHLLRRLIAHAETRQA</sequence>
<evidence type="ECO:0000256" key="2">
    <source>
        <dbReference type="ARBA" id="ARBA00023125"/>
    </source>
</evidence>
<dbReference type="EMBL" id="BMQG01000004">
    <property type="protein sequence ID" value="GGM39513.1"/>
    <property type="molecule type" value="Genomic_DNA"/>
</dbReference>
<dbReference type="InterPro" id="IPR000835">
    <property type="entry name" value="HTH_MarR-typ"/>
</dbReference>
<dbReference type="Gene3D" id="1.10.10.10">
    <property type="entry name" value="Winged helix-like DNA-binding domain superfamily/Winged helix DNA-binding domain"/>
    <property type="match status" value="1"/>
</dbReference>
<gene>
    <name evidence="5" type="ORF">GCM10008956_14940</name>
</gene>
<dbReference type="PANTHER" id="PTHR33164:SF104">
    <property type="entry name" value="TRANSCRIPTIONAL REGULATORY PROTEIN"/>
    <property type="match status" value="1"/>
</dbReference>
<protein>
    <submittedName>
        <fullName evidence="5">Putative transcriptional regulator, MarR family protein</fullName>
    </submittedName>
</protein>
<dbReference type="GO" id="GO:0046914">
    <property type="term" value="F:transition metal ion binding"/>
    <property type="evidence" value="ECO:0007669"/>
    <property type="project" value="InterPro"/>
</dbReference>
<feature type="domain" description="HTH marR-type" evidence="4">
    <location>
        <begin position="25"/>
        <end position="160"/>
    </location>
</feature>
<dbReference type="Pfam" id="PF12802">
    <property type="entry name" value="MarR_2"/>
    <property type="match status" value="1"/>
</dbReference>
<keyword evidence="3" id="KW-0804">Transcription</keyword>
<evidence type="ECO:0000256" key="3">
    <source>
        <dbReference type="ARBA" id="ARBA00023163"/>
    </source>
</evidence>
<dbReference type="PROSITE" id="PS50995">
    <property type="entry name" value="HTH_MARR_2"/>
    <property type="match status" value="1"/>
</dbReference>
<evidence type="ECO:0000313" key="6">
    <source>
        <dbReference type="Proteomes" id="UP000600547"/>
    </source>
</evidence>
<dbReference type="GO" id="GO:0003700">
    <property type="term" value="F:DNA-binding transcription factor activity"/>
    <property type="evidence" value="ECO:0007669"/>
    <property type="project" value="InterPro"/>
</dbReference>
<dbReference type="SUPFAM" id="SSF46785">
    <property type="entry name" value="Winged helix' DNA-binding domain"/>
    <property type="match status" value="1"/>
</dbReference>
<dbReference type="GO" id="GO:0003677">
    <property type="term" value="F:DNA binding"/>
    <property type="evidence" value="ECO:0007669"/>
    <property type="project" value="UniProtKB-KW"/>
</dbReference>
<dbReference type="PANTHER" id="PTHR33164">
    <property type="entry name" value="TRANSCRIPTIONAL REGULATOR, MARR FAMILY"/>
    <property type="match status" value="1"/>
</dbReference>
<dbReference type="InterPro" id="IPR023187">
    <property type="entry name" value="Tscrpt_reg_MarR-type_CS"/>
</dbReference>
<name>A0A8H9GNM5_9DEIO</name>
<dbReference type="PROSITE" id="PS01117">
    <property type="entry name" value="HTH_MARR_1"/>
    <property type="match status" value="1"/>
</dbReference>
<dbReference type="InterPro" id="IPR036390">
    <property type="entry name" value="WH_DNA-bd_sf"/>
</dbReference>
<dbReference type="RefSeq" id="WP_229781120.1">
    <property type="nucleotide sequence ID" value="NZ_BMQG01000004.1"/>
</dbReference>